<dbReference type="KEGG" id="mlr:MELLADRAFT_85461"/>
<protein>
    <submittedName>
        <fullName evidence="2">Uncharacterized protein</fullName>
    </submittedName>
</protein>
<dbReference type="OrthoDB" id="2507065at2759"/>
<evidence type="ECO:0000313" key="3">
    <source>
        <dbReference type="Proteomes" id="UP000001072"/>
    </source>
</evidence>
<evidence type="ECO:0000256" key="1">
    <source>
        <dbReference type="SAM" id="MobiDB-lite"/>
    </source>
</evidence>
<dbReference type="InParanoid" id="F4RIS6"/>
<organism evidence="3">
    <name type="scientific">Melampsora larici-populina (strain 98AG31 / pathotype 3-4-7)</name>
    <name type="common">Poplar leaf rust fungus</name>
    <dbReference type="NCBI Taxonomy" id="747676"/>
    <lineage>
        <taxon>Eukaryota</taxon>
        <taxon>Fungi</taxon>
        <taxon>Dikarya</taxon>
        <taxon>Basidiomycota</taxon>
        <taxon>Pucciniomycotina</taxon>
        <taxon>Pucciniomycetes</taxon>
        <taxon>Pucciniales</taxon>
        <taxon>Melampsoraceae</taxon>
        <taxon>Melampsora</taxon>
    </lineage>
</organism>
<feature type="compositionally biased region" description="Low complexity" evidence="1">
    <location>
        <begin position="180"/>
        <end position="193"/>
    </location>
</feature>
<sequence length="407" mass="45000">MKAFQKHLQIGSSSQNKSQSAPSPSLKIDEQSQWVAFPPLPSPAKNSFSTAVQFVSTTFKPFADSSARHSPPVTSTQNNRNVPAPVSRPPAISNSTLAHPSPLLKRVRTQTDPTHRTNLSRKRSKSDIGQSPSQPRKTDELSHLRSRYPIIENEVFEKNSALFGSLNSRPFNSRQRAYGSSASLASNLTTAPSSRRRVDVQNPGVLLRHRHRTLTNTKPNEPLCRQMSLRSVPSTTSPYTHSNSRPSSPDATSMTRNGRQRAKTIGSVLAGDSKSKPRSTYIGGMGEYLNKQGDVNVTGRVLQERRAVSRRIETPKLTIDVSLCSPTLAQGPTSAPAQGWYNRLILSPISSASSSVFSFLGHQHHHNHQGMEETPKIEEEDEDKGDSSMELFPSPPQELYPFRSWDF</sequence>
<feature type="region of interest" description="Disordered" evidence="1">
    <location>
        <begin position="63"/>
        <end position="142"/>
    </location>
</feature>
<dbReference type="HOGENOM" id="CLU_676301_0_0_1"/>
<dbReference type="Proteomes" id="UP000001072">
    <property type="component" value="Unassembled WGS sequence"/>
</dbReference>
<dbReference type="VEuPathDB" id="FungiDB:MELLADRAFT_85461"/>
<accession>F4RIS6</accession>
<proteinExistence type="predicted"/>
<reference evidence="3" key="1">
    <citation type="journal article" date="2011" name="Proc. Natl. Acad. Sci. U.S.A.">
        <title>Obligate biotrophy features unraveled by the genomic analysis of rust fungi.</title>
        <authorList>
            <person name="Duplessis S."/>
            <person name="Cuomo C.A."/>
            <person name="Lin Y.-C."/>
            <person name="Aerts A."/>
            <person name="Tisserant E."/>
            <person name="Veneault-Fourrey C."/>
            <person name="Joly D.L."/>
            <person name="Hacquard S."/>
            <person name="Amselem J."/>
            <person name="Cantarel B.L."/>
            <person name="Chiu R."/>
            <person name="Coutinho P.M."/>
            <person name="Feau N."/>
            <person name="Field M."/>
            <person name="Frey P."/>
            <person name="Gelhaye E."/>
            <person name="Goldberg J."/>
            <person name="Grabherr M.G."/>
            <person name="Kodira C.D."/>
            <person name="Kohler A."/>
            <person name="Kuees U."/>
            <person name="Lindquist E.A."/>
            <person name="Lucas S.M."/>
            <person name="Mago R."/>
            <person name="Mauceli E."/>
            <person name="Morin E."/>
            <person name="Murat C."/>
            <person name="Pangilinan J.L."/>
            <person name="Park R."/>
            <person name="Pearson M."/>
            <person name="Quesneville H."/>
            <person name="Rouhier N."/>
            <person name="Sakthikumar S."/>
            <person name="Salamov A.A."/>
            <person name="Schmutz J."/>
            <person name="Selles B."/>
            <person name="Shapiro H."/>
            <person name="Tanguay P."/>
            <person name="Tuskan G.A."/>
            <person name="Henrissat B."/>
            <person name="Van de Peer Y."/>
            <person name="Rouze P."/>
            <person name="Ellis J.G."/>
            <person name="Dodds P.N."/>
            <person name="Schein J.E."/>
            <person name="Zhong S."/>
            <person name="Hamelin R.C."/>
            <person name="Grigoriev I.V."/>
            <person name="Szabo L.J."/>
            <person name="Martin F."/>
        </authorList>
    </citation>
    <scope>NUCLEOTIDE SEQUENCE [LARGE SCALE GENOMIC DNA]</scope>
    <source>
        <strain evidence="3">98AG31 / pathotype 3-4-7</strain>
    </source>
</reference>
<feature type="region of interest" description="Disordered" evidence="1">
    <location>
        <begin position="1"/>
        <end position="42"/>
    </location>
</feature>
<dbReference type="AlphaFoldDB" id="F4RIS6"/>
<feature type="region of interest" description="Disordered" evidence="1">
    <location>
        <begin position="178"/>
        <end position="198"/>
    </location>
</feature>
<gene>
    <name evidence="2" type="ORF">MELLADRAFT_85461</name>
</gene>
<evidence type="ECO:0000313" key="2">
    <source>
        <dbReference type="EMBL" id="EGG07779.1"/>
    </source>
</evidence>
<dbReference type="GeneID" id="18933854"/>
<feature type="compositionally biased region" description="Low complexity" evidence="1">
    <location>
        <begin position="12"/>
        <end position="25"/>
    </location>
</feature>
<name>F4RIS6_MELLP</name>
<feature type="region of interest" description="Disordered" evidence="1">
    <location>
        <begin position="363"/>
        <end position="407"/>
    </location>
</feature>
<feature type="compositionally biased region" description="Polar residues" evidence="1">
    <location>
        <begin position="228"/>
        <end position="257"/>
    </location>
</feature>
<feature type="compositionally biased region" description="Polar residues" evidence="1">
    <location>
        <begin position="72"/>
        <end position="81"/>
    </location>
</feature>
<feature type="region of interest" description="Disordered" evidence="1">
    <location>
        <begin position="212"/>
        <end position="260"/>
    </location>
</feature>
<dbReference type="EMBL" id="GL883103">
    <property type="protein sequence ID" value="EGG07779.1"/>
    <property type="molecule type" value="Genomic_DNA"/>
</dbReference>
<dbReference type="RefSeq" id="XP_007409111.1">
    <property type="nucleotide sequence ID" value="XM_007409049.1"/>
</dbReference>
<keyword evidence="3" id="KW-1185">Reference proteome</keyword>